<accession>A0A4S2N6M6</accession>
<protein>
    <submittedName>
        <fullName evidence="2">Uncharacterized protein</fullName>
    </submittedName>
</protein>
<feature type="region of interest" description="Disordered" evidence="1">
    <location>
        <begin position="416"/>
        <end position="442"/>
    </location>
</feature>
<dbReference type="OrthoDB" id="5389734at2759"/>
<evidence type="ECO:0000313" key="2">
    <source>
        <dbReference type="EMBL" id="TGZ84863.1"/>
    </source>
</evidence>
<evidence type="ECO:0000256" key="1">
    <source>
        <dbReference type="SAM" id="MobiDB-lite"/>
    </source>
</evidence>
<gene>
    <name evidence="2" type="ORF">EX30DRAFT_367997</name>
</gene>
<feature type="compositionally biased region" description="Low complexity" evidence="1">
    <location>
        <begin position="1"/>
        <end position="26"/>
    </location>
</feature>
<dbReference type="Proteomes" id="UP000298138">
    <property type="component" value="Unassembled WGS sequence"/>
</dbReference>
<feature type="region of interest" description="Disordered" evidence="1">
    <location>
        <begin position="1"/>
        <end position="30"/>
    </location>
</feature>
<reference evidence="2 3" key="1">
    <citation type="submission" date="2019-04" db="EMBL/GenBank/DDBJ databases">
        <title>Comparative genomics and transcriptomics to analyze fruiting body development in filamentous ascomycetes.</title>
        <authorList>
            <consortium name="DOE Joint Genome Institute"/>
            <person name="Lutkenhaus R."/>
            <person name="Traeger S."/>
            <person name="Breuer J."/>
            <person name="Kuo A."/>
            <person name="Lipzen A."/>
            <person name="Pangilinan J."/>
            <person name="Dilworth D."/>
            <person name="Sandor L."/>
            <person name="Poggeler S."/>
            <person name="Barry K."/>
            <person name="Grigoriev I.V."/>
            <person name="Nowrousian M."/>
        </authorList>
    </citation>
    <scope>NUCLEOTIDE SEQUENCE [LARGE SCALE GENOMIC DNA]</scope>
    <source>
        <strain evidence="2 3">CBS 389.68</strain>
    </source>
</reference>
<dbReference type="InParanoid" id="A0A4S2N6M6"/>
<dbReference type="AlphaFoldDB" id="A0A4S2N6M6"/>
<evidence type="ECO:0000313" key="3">
    <source>
        <dbReference type="Proteomes" id="UP000298138"/>
    </source>
</evidence>
<sequence>MSTSQPPSVHSCSSSSNNTTTSSLPAPQHPIADLHPAFLESIHETNASTLPLPSPSTTPPKPQHHRITKLISQLTFGLHLLHNDLAKSESACVAILQGHIETLDAFLFKKGAALSDARADITSRLRHLRVPLSPHAVVVFDRMLESREFRTQILKRNANLEYIVRRTTKGLDRVMRDTKTTLEAVDICGNYVDDIRDGWSSERLVRVYEAMRHNVNMWRDCCIALQSAGSELRRDLLELAGLVLEIESRTGLASRRSVMPKLDPKGEMIIRWQQSISEKPLPRTPRMDVRLETLGLKGTGIERTGSEIYHEIHARHTSQNIMTLRSPTPPRQRPAIVARKPSNARYVSKKHRNSLPVLSRTSSQHVPCPGQKLLKRAGSTGRMLAKKAANRLSMLKPAAASTPTLSQTLTTRWISKSEKISEEPAVGEGAPPPQEREREGRKRCKGLCLVL</sequence>
<dbReference type="EMBL" id="ML220112">
    <property type="protein sequence ID" value="TGZ84863.1"/>
    <property type="molecule type" value="Genomic_DNA"/>
</dbReference>
<dbReference type="STRING" id="341454.A0A4S2N6M6"/>
<keyword evidence="3" id="KW-1185">Reference proteome</keyword>
<organism evidence="2 3">
    <name type="scientific">Ascodesmis nigricans</name>
    <dbReference type="NCBI Taxonomy" id="341454"/>
    <lineage>
        <taxon>Eukaryota</taxon>
        <taxon>Fungi</taxon>
        <taxon>Dikarya</taxon>
        <taxon>Ascomycota</taxon>
        <taxon>Pezizomycotina</taxon>
        <taxon>Pezizomycetes</taxon>
        <taxon>Pezizales</taxon>
        <taxon>Ascodesmidaceae</taxon>
        <taxon>Ascodesmis</taxon>
    </lineage>
</organism>
<name>A0A4S2N6M6_9PEZI</name>
<proteinExistence type="predicted"/>